<evidence type="ECO:0000313" key="5">
    <source>
        <dbReference type="Proteomes" id="UP000265768"/>
    </source>
</evidence>
<protein>
    <submittedName>
        <fullName evidence="4">SWF or SNF family helicase</fullName>
    </submittedName>
</protein>
<evidence type="ECO:0000256" key="2">
    <source>
        <dbReference type="SAM" id="MobiDB-lite"/>
    </source>
</evidence>
<feature type="region of interest" description="Disordered" evidence="2">
    <location>
        <begin position="365"/>
        <end position="397"/>
    </location>
</feature>
<dbReference type="GO" id="GO:0004386">
    <property type="term" value="F:helicase activity"/>
    <property type="evidence" value="ECO:0007669"/>
    <property type="project" value="UniProtKB-KW"/>
</dbReference>
<reference evidence="4 5" key="1">
    <citation type="submission" date="2018-09" db="EMBL/GenBank/DDBJ databases">
        <title>YIM 75507 draft genome.</title>
        <authorList>
            <person name="Tang S."/>
            <person name="Feng Y."/>
        </authorList>
    </citation>
    <scope>NUCLEOTIDE SEQUENCE [LARGE SCALE GENOMIC DNA]</scope>
    <source>
        <strain evidence="4 5">YIM 75507</strain>
    </source>
</reference>
<keyword evidence="4" id="KW-0067">ATP-binding</keyword>
<dbReference type="Proteomes" id="UP000265768">
    <property type="component" value="Unassembled WGS sequence"/>
</dbReference>
<feature type="domain" description="SWIM-type" evidence="3">
    <location>
        <begin position="121"/>
        <end position="156"/>
    </location>
</feature>
<dbReference type="GO" id="GO:0008270">
    <property type="term" value="F:zinc ion binding"/>
    <property type="evidence" value="ECO:0007669"/>
    <property type="project" value="UniProtKB-KW"/>
</dbReference>
<keyword evidence="1" id="KW-0862">Zinc</keyword>
<name>A0A3A4AXR0_9ACTN</name>
<dbReference type="RefSeq" id="WP_119926159.1">
    <property type="nucleotide sequence ID" value="NZ_QZEY01000003.1"/>
</dbReference>
<proteinExistence type="predicted"/>
<dbReference type="PANTHER" id="PTHR38133">
    <property type="entry name" value="SLR1429 PROTEIN"/>
    <property type="match status" value="1"/>
</dbReference>
<keyword evidence="5" id="KW-1185">Reference proteome</keyword>
<dbReference type="Pfam" id="PF04434">
    <property type="entry name" value="SWIM"/>
    <property type="match status" value="1"/>
</dbReference>
<dbReference type="OrthoDB" id="188274at2"/>
<comment type="caution">
    <text evidence="4">The sequence shown here is derived from an EMBL/GenBank/DDBJ whole genome shotgun (WGS) entry which is preliminary data.</text>
</comment>
<keyword evidence="4" id="KW-0547">Nucleotide-binding</keyword>
<dbReference type="PANTHER" id="PTHR38133:SF1">
    <property type="entry name" value="SLR1429 PROTEIN"/>
    <property type="match status" value="1"/>
</dbReference>
<evidence type="ECO:0000256" key="1">
    <source>
        <dbReference type="PROSITE-ProRule" id="PRU00325"/>
    </source>
</evidence>
<dbReference type="PROSITE" id="PS50966">
    <property type="entry name" value="ZF_SWIM"/>
    <property type="match status" value="1"/>
</dbReference>
<gene>
    <name evidence="4" type="ORF">D5H75_10170</name>
</gene>
<accession>A0A3A4AXR0</accession>
<evidence type="ECO:0000259" key="3">
    <source>
        <dbReference type="PROSITE" id="PS50966"/>
    </source>
</evidence>
<sequence>MTAKTFPAFPATGRRTFATTWWGRAWVTALEQTSLDAGRLKKGRSYARGGAVGAVTVAPGRVTASVQGSDRMPYPVQVLVPRLPDADWDTFLRMVASRAGHLAALLDRDMPPELVEDAEAAGVDLLPAAGDLEPECGCDDWGFPCVHAAALCYQVARLLDQDPFVLLLMRGRGERELLDELRLRTAPAAPEPHAGVPAAEVYAAAPPPLPEPPPPVDRPGPGPVLAGLCEPAEARALEFLAADAASRARRLLAEALSPGHADAPIEPPLTPWQDAVRLAAAHPDPELRARLCDDPGRLDRAVLAWEYGGPSGLETLEEPWTPDRRALARARAAIDSAWDPGERPAFQVTRNRWTASGVQLRYGRDDRWHPYRQSSGQWTPAGPPSPDPATALAPLLG</sequence>
<keyword evidence="4" id="KW-0378">Hydrolase</keyword>
<dbReference type="InterPro" id="IPR007527">
    <property type="entry name" value="Znf_SWIM"/>
</dbReference>
<dbReference type="EMBL" id="QZEY01000003">
    <property type="protein sequence ID" value="RJL33199.1"/>
    <property type="molecule type" value="Genomic_DNA"/>
</dbReference>
<keyword evidence="1" id="KW-0863">Zinc-finger</keyword>
<keyword evidence="1" id="KW-0479">Metal-binding</keyword>
<dbReference type="AlphaFoldDB" id="A0A3A4AXR0"/>
<keyword evidence="4" id="KW-0347">Helicase</keyword>
<evidence type="ECO:0000313" key="4">
    <source>
        <dbReference type="EMBL" id="RJL33199.1"/>
    </source>
</evidence>
<organism evidence="4 5">
    <name type="scientific">Bailinhaonella thermotolerans</name>
    <dbReference type="NCBI Taxonomy" id="1070861"/>
    <lineage>
        <taxon>Bacteria</taxon>
        <taxon>Bacillati</taxon>
        <taxon>Actinomycetota</taxon>
        <taxon>Actinomycetes</taxon>
        <taxon>Streptosporangiales</taxon>
        <taxon>Streptosporangiaceae</taxon>
        <taxon>Bailinhaonella</taxon>
    </lineage>
</organism>